<reference evidence="9 10" key="1">
    <citation type="submission" date="2012-05" db="EMBL/GenBank/DDBJ databases">
        <authorList>
            <person name="Weinstock G."/>
            <person name="Sodergren E."/>
            <person name="Lobos E.A."/>
            <person name="Fulton L."/>
            <person name="Fulton R."/>
            <person name="Courtney L."/>
            <person name="Fronick C."/>
            <person name="O'Laughlin M."/>
            <person name="Godfrey J."/>
            <person name="Wilson R.M."/>
            <person name="Miner T."/>
            <person name="Farmer C."/>
            <person name="Delehaunty K."/>
            <person name="Cordes M."/>
            <person name="Minx P."/>
            <person name="Tomlinson C."/>
            <person name="Chen J."/>
            <person name="Wollam A."/>
            <person name="Pepin K.H."/>
            <person name="Bhonagiri V."/>
            <person name="Zhang X."/>
            <person name="Suruliraj S."/>
            <person name="Warren W."/>
            <person name="Mitreva M."/>
            <person name="Mardis E.R."/>
            <person name="Wilson R.K."/>
        </authorList>
    </citation>
    <scope>NUCLEOTIDE SEQUENCE [LARGE SCALE GENOMIC DNA]</scope>
    <source>
        <strain evidence="9 10">F0037</strain>
    </source>
</reference>
<dbReference type="Proteomes" id="UP000010408">
    <property type="component" value="Unassembled WGS sequence"/>
</dbReference>
<keyword evidence="4 8" id="KW-0812">Transmembrane</keyword>
<dbReference type="GO" id="GO:0005886">
    <property type="term" value="C:plasma membrane"/>
    <property type="evidence" value="ECO:0007669"/>
    <property type="project" value="UniProtKB-SubCell"/>
</dbReference>
<dbReference type="AlphaFoldDB" id="L1NE83"/>
<evidence type="ECO:0000256" key="1">
    <source>
        <dbReference type="ARBA" id="ARBA00004651"/>
    </source>
</evidence>
<dbReference type="EMBL" id="AMEQ01000025">
    <property type="protein sequence ID" value="EKY01512.1"/>
    <property type="molecule type" value="Genomic_DNA"/>
</dbReference>
<protein>
    <recommendedName>
        <fullName evidence="11">Tat pathway signal sequence domain protein</fullName>
    </recommendedName>
</protein>
<feature type="transmembrane region" description="Helical" evidence="8">
    <location>
        <begin position="130"/>
        <end position="163"/>
    </location>
</feature>
<dbReference type="Pfam" id="PF09594">
    <property type="entry name" value="GT87"/>
    <property type="match status" value="1"/>
</dbReference>
<evidence type="ECO:0000313" key="10">
    <source>
        <dbReference type="Proteomes" id="UP000010408"/>
    </source>
</evidence>
<evidence type="ECO:0000256" key="5">
    <source>
        <dbReference type="ARBA" id="ARBA00022989"/>
    </source>
</evidence>
<feature type="transmembrane region" description="Helical" evidence="8">
    <location>
        <begin position="86"/>
        <end position="118"/>
    </location>
</feature>
<comment type="subcellular location">
    <subcellularLocation>
        <location evidence="1">Cell membrane</location>
        <topology evidence="1">Multi-pass membrane protein</topology>
    </subcellularLocation>
</comment>
<feature type="transmembrane region" description="Helical" evidence="8">
    <location>
        <begin position="201"/>
        <end position="219"/>
    </location>
</feature>
<keyword evidence="6 8" id="KW-0472">Membrane</keyword>
<sequence>MMMTDKLVILWNKVYSFFRRPFFSDPRTLLGLWTLLPILAGLTKMAAHRHNNFLIFRGVFWHTIQQVSLYDLYPSEYNDHNHYGPFFSLVIAPFALVPDAIGLLLWLVALSLVMYYAVRRLPLEQGKQIFLYWFCAHELLTALQMQQFNIAIAAIIIGAFAAIERKQEVLAAFLIILGTFVKLYGIVGLAFFFFVKRKPRFILALIGWSVVCFVAPMLLSSPDYVLGQYVEWFTRLAAKNSENHFSLMQNISLLGMIRKGSGCATYSDLAVILPGLAIFALPYLRIKQYKHLAFRYAILSATLLFAVLFSTGSESSTYIIALAGVALWYTTSPWKRNGWDIALLVFTFILTSLSPSDLFPRSLRESYVLPYALKALPPTLVWLRLSWELLTKDYTPLPQLQDQQDQAV</sequence>
<evidence type="ECO:0000256" key="4">
    <source>
        <dbReference type="ARBA" id="ARBA00022692"/>
    </source>
</evidence>
<evidence type="ECO:0000256" key="8">
    <source>
        <dbReference type="SAM" id="Phobius"/>
    </source>
</evidence>
<dbReference type="PATRIC" id="fig|1127696.3.peg.810"/>
<comment type="similarity">
    <text evidence="7">Belongs to the glycosyltransferase 87 family.</text>
</comment>
<keyword evidence="3" id="KW-0808">Transferase</keyword>
<dbReference type="InterPro" id="IPR018584">
    <property type="entry name" value="GT87"/>
</dbReference>
<dbReference type="GO" id="GO:0016758">
    <property type="term" value="F:hexosyltransferase activity"/>
    <property type="evidence" value="ECO:0007669"/>
    <property type="project" value="InterPro"/>
</dbReference>
<comment type="caution">
    <text evidence="9">The sequence shown here is derived from an EMBL/GenBank/DDBJ whole genome shotgun (WGS) entry which is preliminary data.</text>
</comment>
<evidence type="ECO:0000313" key="9">
    <source>
        <dbReference type="EMBL" id="EKY01512.1"/>
    </source>
</evidence>
<evidence type="ECO:0000256" key="2">
    <source>
        <dbReference type="ARBA" id="ARBA00022475"/>
    </source>
</evidence>
<evidence type="ECO:0000256" key="7">
    <source>
        <dbReference type="ARBA" id="ARBA00024033"/>
    </source>
</evidence>
<feature type="transmembrane region" description="Helical" evidence="8">
    <location>
        <begin position="169"/>
        <end position="194"/>
    </location>
</feature>
<accession>L1NE83</accession>
<feature type="transmembrane region" description="Helical" evidence="8">
    <location>
        <begin position="296"/>
        <end position="329"/>
    </location>
</feature>
<keyword evidence="2" id="KW-1003">Cell membrane</keyword>
<proteinExistence type="inferred from homology"/>
<dbReference type="HOGENOM" id="CLU_062612_0_0_10"/>
<evidence type="ECO:0000256" key="3">
    <source>
        <dbReference type="ARBA" id="ARBA00022679"/>
    </source>
</evidence>
<evidence type="ECO:0008006" key="11">
    <source>
        <dbReference type="Google" id="ProtNLM"/>
    </source>
</evidence>
<evidence type="ECO:0000256" key="6">
    <source>
        <dbReference type="ARBA" id="ARBA00023136"/>
    </source>
</evidence>
<organism evidence="9 10">
    <name type="scientific">Porphyromonas catoniae F0037</name>
    <dbReference type="NCBI Taxonomy" id="1127696"/>
    <lineage>
        <taxon>Bacteria</taxon>
        <taxon>Pseudomonadati</taxon>
        <taxon>Bacteroidota</taxon>
        <taxon>Bacteroidia</taxon>
        <taxon>Bacteroidales</taxon>
        <taxon>Porphyromonadaceae</taxon>
        <taxon>Porphyromonas</taxon>
    </lineage>
</organism>
<dbReference type="RefSeq" id="WP_005469264.1">
    <property type="nucleotide sequence ID" value="NZ_KB291046.1"/>
</dbReference>
<gene>
    <name evidence="9" type="ORF">HMPREF9134_00889</name>
</gene>
<keyword evidence="5 8" id="KW-1133">Transmembrane helix</keyword>
<name>L1NE83_9PORP</name>
<feature type="transmembrane region" description="Helical" evidence="8">
    <location>
        <begin position="264"/>
        <end position="284"/>
    </location>
</feature>
<dbReference type="STRING" id="1127696.HMPREF9134_00889"/>
<dbReference type="eggNOG" id="COG1215">
    <property type="taxonomic scope" value="Bacteria"/>
</dbReference>